<sequence length="218" mass="24486">MITISKAIEDAITATPYLEEAMSKGIINLSALARELKPRIKKQLYKKDVSDAALLMALKRYQPSLKKKANPSRLYSEIENITVRSSLIEVTLKNSAEVDQIRKDLMRVLASERGHFFNFIQGVKESTLIISKDLEQVVTKHLSGKAMSKITNLSSITISLPPENRTTPGIYYNLLKVLAWNNVNLVEIVSNYNEVSLIFDNSQIDKAFSLVKSLVSKN</sequence>
<accession>A0A554JDA2</accession>
<protein>
    <recommendedName>
        <fullName evidence="3">Aspartate kinase</fullName>
    </recommendedName>
</protein>
<name>A0A554JDA2_9BACT</name>
<comment type="caution">
    <text evidence="1">The sequence shown here is derived from an EMBL/GenBank/DDBJ whole genome shotgun (WGS) entry which is preliminary data.</text>
</comment>
<evidence type="ECO:0000313" key="2">
    <source>
        <dbReference type="Proteomes" id="UP000319613"/>
    </source>
</evidence>
<dbReference type="AlphaFoldDB" id="A0A554JDA2"/>
<dbReference type="SUPFAM" id="SSF55021">
    <property type="entry name" value="ACT-like"/>
    <property type="match status" value="1"/>
</dbReference>
<reference evidence="1 2" key="1">
    <citation type="submission" date="2017-07" db="EMBL/GenBank/DDBJ databases">
        <title>Mechanisms for carbon and nitrogen cycling indicate functional differentiation within the Candidate Phyla Radiation.</title>
        <authorList>
            <person name="Danczak R.E."/>
            <person name="Johnston M.D."/>
            <person name="Kenah C."/>
            <person name="Slattery M."/>
            <person name="Wrighton K.C."/>
            <person name="Wilkins M.J."/>
        </authorList>
    </citation>
    <scope>NUCLEOTIDE SEQUENCE [LARGE SCALE GENOMIC DNA]</scope>
    <source>
        <strain evidence="1">Gr01-1014_77</strain>
    </source>
</reference>
<gene>
    <name evidence="1" type="ORF">G01um101477_112</name>
</gene>
<dbReference type="Proteomes" id="UP000319613">
    <property type="component" value="Unassembled WGS sequence"/>
</dbReference>
<organism evidence="1 2">
    <name type="scientific">Candidatus Doudnabacteria bacterium Gr01-1014_77</name>
    <dbReference type="NCBI Taxonomy" id="2017133"/>
    <lineage>
        <taxon>Bacteria</taxon>
        <taxon>Candidatus Doudnaibacteriota</taxon>
    </lineage>
</organism>
<proteinExistence type="predicted"/>
<evidence type="ECO:0000313" key="1">
    <source>
        <dbReference type="EMBL" id="TSC66357.1"/>
    </source>
</evidence>
<evidence type="ECO:0008006" key="3">
    <source>
        <dbReference type="Google" id="ProtNLM"/>
    </source>
</evidence>
<dbReference type="InterPro" id="IPR045865">
    <property type="entry name" value="ACT-like_dom_sf"/>
</dbReference>
<dbReference type="EMBL" id="VMFF01000007">
    <property type="protein sequence ID" value="TSC66357.1"/>
    <property type="molecule type" value="Genomic_DNA"/>
</dbReference>